<reference evidence="2 3" key="1">
    <citation type="submission" date="2017-12" db="EMBL/GenBank/DDBJ databases">
        <title>Integrating genomic resources of turbot (Scophthalmus maximus) in depth evaluation of genetic and physical mapping variation across individuals.</title>
        <authorList>
            <person name="Martinez P."/>
        </authorList>
    </citation>
    <scope>NUCLEOTIDE SEQUENCE [LARGE SCALE GENOMIC DNA]</scope>
</reference>
<keyword evidence="3" id="KW-1185">Reference proteome</keyword>
<dbReference type="EMBL" id="CP026249">
    <property type="protein sequence ID" value="AWP04838.1"/>
    <property type="molecule type" value="Genomic_DNA"/>
</dbReference>
<evidence type="ECO:0000256" key="1">
    <source>
        <dbReference type="SAM" id="MobiDB-lite"/>
    </source>
</evidence>
<dbReference type="Proteomes" id="UP000246464">
    <property type="component" value="Chromosome 7"/>
</dbReference>
<dbReference type="AlphaFoldDB" id="A0A2U9BL88"/>
<accession>A0A2U9BL88</accession>
<name>A0A2U9BL88_SCOMX</name>
<evidence type="ECO:0000313" key="3">
    <source>
        <dbReference type="Proteomes" id="UP000246464"/>
    </source>
</evidence>
<gene>
    <name evidence="2" type="ORF">SMAX5B_016231</name>
</gene>
<protein>
    <submittedName>
        <fullName evidence="2">Uncharacterized protein</fullName>
    </submittedName>
</protein>
<sequence length="152" mass="17057">MLGEPELTRVAARHLPVQADGSVCSIPRSVWSLEPSVAQNPSRWEINEEMDWSEIDYTGSTDVTLNVTDTDGSPPLTDAGAAPLLAQKQTRCRWISDTARSPSRKSAWQPRPDYKVDLELDQRREPSSSVDPTDTLEEEATQYNNKKNDQTR</sequence>
<feature type="region of interest" description="Disordered" evidence="1">
    <location>
        <begin position="96"/>
        <end position="152"/>
    </location>
</feature>
<feature type="compositionally biased region" description="Basic and acidic residues" evidence="1">
    <location>
        <begin position="112"/>
        <end position="126"/>
    </location>
</feature>
<organism evidence="2 3">
    <name type="scientific">Scophthalmus maximus</name>
    <name type="common">Turbot</name>
    <name type="synonym">Psetta maxima</name>
    <dbReference type="NCBI Taxonomy" id="52904"/>
    <lineage>
        <taxon>Eukaryota</taxon>
        <taxon>Metazoa</taxon>
        <taxon>Chordata</taxon>
        <taxon>Craniata</taxon>
        <taxon>Vertebrata</taxon>
        <taxon>Euteleostomi</taxon>
        <taxon>Actinopterygii</taxon>
        <taxon>Neopterygii</taxon>
        <taxon>Teleostei</taxon>
        <taxon>Neoteleostei</taxon>
        <taxon>Acanthomorphata</taxon>
        <taxon>Carangaria</taxon>
        <taxon>Pleuronectiformes</taxon>
        <taxon>Pleuronectoidei</taxon>
        <taxon>Scophthalmidae</taxon>
        <taxon>Scophthalmus</taxon>
    </lineage>
</organism>
<evidence type="ECO:0000313" key="2">
    <source>
        <dbReference type="EMBL" id="AWP04838.1"/>
    </source>
</evidence>
<proteinExistence type="predicted"/>